<dbReference type="InterPro" id="IPR011047">
    <property type="entry name" value="Quinoprotein_ADH-like_sf"/>
</dbReference>
<dbReference type="Proteomes" id="UP001610563">
    <property type="component" value="Unassembled WGS sequence"/>
</dbReference>
<feature type="compositionally biased region" description="Acidic residues" evidence="1">
    <location>
        <begin position="465"/>
        <end position="478"/>
    </location>
</feature>
<feature type="region of interest" description="Disordered" evidence="1">
    <location>
        <begin position="450"/>
        <end position="487"/>
    </location>
</feature>
<evidence type="ECO:0000256" key="3">
    <source>
        <dbReference type="SAM" id="SignalP"/>
    </source>
</evidence>
<feature type="compositionally biased region" description="Basic and acidic residues" evidence="1">
    <location>
        <begin position="548"/>
        <end position="559"/>
    </location>
</feature>
<dbReference type="Pfam" id="PF14269">
    <property type="entry name" value="Arylsulfotran_2"/>
    <property type="match status" value="1"/>
</dbReference>
<feature type="transmembrane region" description="Helical" evidence="2">
    <location>
        <begin position="565"/>
        <end position="583"/>
    </location>
</feature>
<feature type="compositionally biased region" description="Pro residues" evidence="1">
    <location>
        <begin position="534"/>
        <end position="547"/>
    </location>
</feature>
<sequence length="688" mass="76334">MWHPILLLAPLLNLAHANDPYPSPDDVPEPWHPKVEYRSTAIIGPPIEVISNSIECRDGQYTFLSPRGDGMVAHGPTIVDQDGELVWTTTFNDLPAYNLDVNSYKGRDYLTFWAGDDKVDGHGDGSIYMLDSSYSEVYKLKGPHGLSADLHEFQITRDDTALFTVYDVVPADFQSVGGPRQGWIWDGRFVEVDVETNMVLFEWHASEHINFTEVTQSRDHAGGSYETAWDFFHINGVDKDAKGNFLITGLYANSLVYIDGRTGDVLWRLGGKHSDFRDLSSGDASTFAWPHHARFHDNDTAITLFDNASPKDHRNRGLYLDVDQSAMTVKVRQTYPALERHMVVPQAQPQSQGSVQVLDSGNVLLSYGLNGPAWTEYDGSTPHCHAVFGPEAHFGSGDLASYRVFKHAWKGYPSTTPDFEILGLDAAVSWNGATEVAMWVLEGADVALPNPNHDPTSYSSSVEEHVDEEEVDESDDGPDSSPEFTLISKTPKSTFETIIQIPPGVTSPFLRIRALDTTGSVLGTTATLPFDPSASPPQDPNNPTPNPDHPHQPDSDHKSTSSSSLFFAGVAATLFLLILLYLFRRCCLGFCLRRRWQYQYLLRRGRDDDDDDDDYWESVYGVEEQEVGLHHISDTESDDSDEVQVSILENPRLSPMLARSPSGMSTFSFASVGGLRSPSPGVERAKQQ</sequence>
<feature type="chain" id="PRO_5045871712" evidence="3">
    <location>
        <begin position="18"/>
        <end position="688"/>
    </location>
</feature>
<gene>
    <name evidence="4" type="ORF">BJX66DRAFT_339906</name>
</gene>
<dbReference type="EMBL" id="JBFTWV010000073">
    <property type="protein sequence ID" value="KAL2788859.1"/>
    <property type="molecule type" value="Genomic_DNA"/>
</dbReference>
<keyword evidence="5" id="KW-1185">Reference proteome</keyword>
<feature type="region of interest" description="Disordered" evidence="1">
    <location>
        <begin position="525"/>
        <end position="560"/>
    </location>
</feature>
<keyword evidence="2" id="KW-1133">Transmembrane helix</keyword>
<keyword evidence="3" id="KW-0732">Signal</keyword>
<dbReference type="PANTHER" id="PTHR35340">
    <property type="entry name" value="PQQ ENZYME REPEAT PROTEIN-RELATED"/>
    <property type="match status" value="1"/>
</dbReference>
<reference evidence="4 5" key="1">
    <citation type="submission" date="2024-07" db="EMBL/GenBank/DDBJ databases">
        <title>Section-level genome sequencing and comparative genomics of Aspergillus sections Usti and Cavernicolus.</title>
        <authorList>
            <consortium name="Lawrence Berkeley National Laboratory"/>
            <person name="Nybo J.L."/>
            <person name="Vesth T.C."/>
            <person name="Theobald S."/>
            <person name="Frisvad J.C."/>
            <person name="Larsen T.O."/>
            <person name="Kjaerboelling I."/>
            <person name="Rothschild-Mancinelli K."/>
            <person name="Lyhne E.K."/>
            <person name="Kogle M.E."/>
            <person name="Barry K."/>
            <person name="Clum A."/>
            <person name="Na H."/>
            <person name="Ledsgaard L."/>
            <person name="Lin J."/>
            <person name="Lipzen A."/>
            <person name="Kuo A."/>
            <person name="Riley R."/>
            <person name="Mondo S."/>
            <person name="Labutti K."/>
            <person name="Haridas S."/>
            <person name="Pangalinan J."/>
            <person name="Salamov A.A."/>
            <person name="Simmons B.A."/>
            <person name="Magnuson J.K."/>
            <person name="Chen J."/>
            <person name="Drula E."/>
            <person name="Henrissat B."/>
            <person name="Wiebenga A."/>
            <person name="Lubbers R.J."/>
            <person name="Gomes A.C."/>
            <person name="Makela M.R."/>
            <person name="Stajich J."/>
            <person name="Grigoriev I.V."/>
            <person name="Mortensen U.H."/>
            <person name="De Vries R.P."/>
            <person name="Baker S.E."/>
            <person name="Andersen M.R."/>
        </authorList>
    </citation>
    <scope>NUCLEOTIDE SEQUENCE [LARGE SCALE GENOMIC DNA]</scope>
    <source>
        <strain evidence="4 5">CBS 209.92</strain>
    </source>
</reference>
<evidence type="ECO:0000313" key="5">
    <source>
        <dbReference type="Proteomes" id="UP001610563"/>
    </source>
</evidence>
<feature type="signal peptide" evidence="3">
    <location>
        <begin position="1"/>
        <end position="17"/>
    </location>
</feature>
<keyword evidence="2" id="KW-0812">Transmembrane</keyword>
<evidence type="ECO:0000256" key="1">
    <source>
        <dbReference type="SAM" id="MobiDB-lite"/>
    </source>
</evidence>
<name>A0ABR4G008_9EURO</name>
<proteinExistence type="predicted"/>
<dbReference type="SUPFAM" id="SSF50998">
    <property type="entry name" value="Quinoprotein alcohol dehydrogenase-like"/>
    <property type="match status" value="1"/>
</dbReference>
<accession>A0ABR4G008</accession>
<dbReference type="InterPro" id="IPR053143">
    <property type="entry name" value="Arylsulfate_ST"/>
</dbReference>
<dbReference type="PANTHER" id="PTHR35340:SF5">
    <property type="entry name" value="ASST-DOMAIN-CONTAINING PROTEIN"/>
    <property type="match status" value="1"/>
</dbReference>
<dbReference type="InterPro" id="IPR039535">
    <property type="entry name" value="ASST-like"/>
</dbReference>
<evidence type="ECO:0000256" key="2">
    <source>
        <dbReference type="SAM" id="Phobius"/>
    </source>
</evidence>
<organism evidence="4 5">
    <name type="scientific">Aspergillus keveii</name>
    <dbReference type="NCBI Taxonomy" id="714993"/>
    <lineage>
        <taxon>Eukaryota</taxon>
        <taxon>Fungi</taxon>
        <taxon>Dikarya</taxon>
        <taxon>Ascomycota</taxon>
        <taxon>Pezizomycotina</taxon>
        <taxon>Eurotiomycetes</taxon>
        <taxon>Eurotiomycetidae</taxon>
        <taxon>Eurotiales</taxon>
        <taxon>Aspergillaceae</taxon>
        <taxon>Aspergillus</taxon>
        <taxon>Aspergillus subgen. Nidulantes</taxon>
    </lineage>
</organism>
<protein>
    <submittedName>
        <fullName evidence="4">ASST-domain-containing protein</fullName>
    </submittedName>
</protein>
<keyword evidence="2" id="KW-0472">Membrane</keyword>
<evidence type="ECO:0000313" key="4">
    <source>
        <dbReference type="EMBL" id="KAL2788859.1"/>
    </source>
</evidence>
<comment type="caution">
    <text evidence="4">The sequence shown here is derived from an EMBL/GenBank/DDBJ whole genome shotgun (WGS) entry which is preliminary data.</text>
</comment>